<name>A0ABY9EB63_9GAMM</name>
<dbReference type="RefSeq" id="WP_301416359.1">
    <property type="nucleotide sequence ID" value="NZ_CP098023.1"/>
</dbReference>
<proteinExistence type="predicted"/>
<dbReference type="PROSITE" id="PS51257">
    <property type="entry name" value="PROKAR_LIPOPROTEIN"/>
    <property type="match status" value="1"/>
</dbReference>
<evidence type="ECO:0000313" key="3">
    <source>
        <dbReference type="Proteomes" id="UP001321520"/>
    </source>
</evidence>
<gene>
    <name evidence="2" type="ORF">M8T91_02080</name>
</gene>
<organism evidence="2 3">
    <name type="scientific">Microbulbifer spongiae</name>
    <dbReference type="NCBI Taxonomy" id="2944933"/>
    <lineage>
        <taxon>Bacteria</taxon>
        <taxon>Pseudomonadati</taxon>
        <taxon>Pseudomonadota</taxon>
        <taxon>Gammaproteobacteria</taxon>
        <taxon>Cellvibrionales</taxon>
        <taxon>Microbulbiferaceae</taxon>
        <taxon>Microbulbifer</taxon>
    </lineage>
</organism>
<accession>A0ABY9EB63</accession>
<feature type="chain" id="PRO_5045623410" description="DUF3192 domain-containing protein" evidence="1">
    <location>
        <begin position="19"/>
        <end position="143"/>
    </location>
</feature>
<keyword evidence="1" id="KW-0732">Signal</keyword>
<sequence length="143" mass="15705">MKILVTLLLILIAQSVLACQELNWTPEQWAENSKEVYIGRVSSISIPELDNRVLSKEQESYLVRGAERIIRIKVYETLKGSQENLVQVKLGWCRGGEAGLGKMVVLYGLGKEWHVKQASDAIAKTRAVLTSKGTAGGKAAPVL</sequence>
<evidence type="ECO:0000256" key="1">
    <source>
        <dbReference type="SAM" id="SignalP"/>
    </source>
</evidence>
<evidence type="ECO:0000313" key="2">
    <source>
        <dbReference type="EMBL" id="WKD50243.1"/>
    </source>
</evidence>
<feature type="signal peptide" evidence="1">
    <location>
        <begin position="1"/>
        <end position="18"/>
    </location>
</feature>
<keyword evidence="3" id="KW-1185">Reference proteome</keyword>
<protein>
    <recommendedName>
        <fullName evidence="4">DUF3192 domain-containing protein</fullName>
    </recommendedName>
</protein>
<dbReference type="EMBL" id="CP098023">
    <property type="protein sequence ID" value="WKD50243.1"/>
    <property type="molecule type" value="Genomic_DNA"/>
</dbReference>
<dbReference type="Proteomes" id="UP001321520">
    <property type="component" value="Chromosome"/>
</dbReference>
<evidence type="ECO:0008006" key="4">
    <source>
        <dbReference type="Google" id="ProtNLM"/>
    </source>
</evidence>
<reference evidence="2 3" key="1">
    <citation type="submission" date="2022-05" db="EMBL/GenBank/DDBJ databases">
        <title>Microbulbifer sp. nov., isolated from sponge.</title>
        <authorList>
            <person name="Gao L."/>
        </authorList>
    </citation>
    <scope>NUCLEOTIDE SEQUENCE [LARGE SCALE GENOMIC DNA]</scope>
    <source>
        <strain evidence="2 3">MI-G</strain>
    </source>
</reference>